<evidence type="ECO:0000256" key="2">
    <source>
        <dbReference type="SAM" id="Phobius"/>
    </source>
</evidence>
<name>A0A9D9END4_9SPIR</name>
<dbReference type="InterPro" id="IPR026816">
    <property type="entry name" value="Flavodoxin_dom"/>
</dbReference>
<feature type="domain" description="Flavodoxin" evidence="3">
    <location>
        <begin position="5"/>
        <end position="126"/>
    </location>
</feature>
<dbReference type="InterPro" id="IPR029039">
    <property type="entry name" value="Flavoprotein-like_sf"/>
</dbReference>
<reference evidence="4" key="2">
    <citation type="journal article" date="2021" name="PeerJ">
        <title>Extensive microbial diversity within the chicken gut microbiome revealed by metagenomics and culture.</title>
        <authorList>
            <person name="Gilroy R."/>
            <person name="Ravi A."/>
            <person name="Getino M."/>
            <person name="Pursley I."/>
            <person name="Horton D.L."/>
            <person name="Alikhan N.F."/>
            <person name="Baker D."/>
            <person name="Gharbi K."/>
            <person name="Hall N."/>
            <person name="Watson M."/>
            <person name="Adriaenssens E.M."/>
            <person name="Foster-Nyarko E."/>
            <person name="Jarju S."/>
            <person name="Secka A."/>
            <person name="Antonio M."/>
            <person name="Oren A."/>
            <person name="Chaudhuri R.R."/>
            <person name="La Ragione R."/>
            <person name="Hildebrand F."/>
            <person name="Pallen M.J."/>
        </authorList>
    </citation>
    <scope>NUCLEOTIDE SEQUENCE</scope>
    <source>
        <strain evidence="4">B3-4054</strain>
    </source>
</reference>
<feature type="transmembrane region" description="Helical" evidence="2">
    <location>
        <begin position="46"/>
        <end position="64"/>
    </location>
</feature>
<dbReference type="AlphaFoldDB" id="A0A9D9END4"/>
<dbReference type="GO" id="GO:0010181">
    <property type="term" value="F:FMN binding"/>
    <property type="evidence" value="ECO:0007669"/>
    <property type="project" value="InterPro"/>
</dbReference>
<evidence type="ECO:0000313" key="5">
    <source>
        <dbReference type="Proteomes" id="UP000823616"/>
    </source>
</evidence>
<accession>A0A9D9END4</accession>
<sequence>MKVAVVYKSKTGFTKKYAEYIAGILKGELLPFENRQEADPQNFDTLIFGGPVIAASVSGLGWFLKNRSRFPRTFAFAGGASPADSPDLHPFLEEHKKKGVDLFYMPGGLAWEKMNKVTHFVMRNIFLPSVKKEHGGDSGIYRTLSSSYDLSDFQYADHLIRAVRRV</sequence>
<dbReference type="InterPro" id="IPR001226">
    <property type="entry name" value="Flavodoxin_CS"/>
</dbReference>
<gene>
    <name evidence="4" type="ORF">IAA96_03225</name>
</gene>
<proteinExistence type="predicted"/>
<dbReference type="PROSITE" id="PS00201">
    <property type="entry name" value="FLAVODOXIN"/>
    <property type="match status" value="1"/>
</dbReference>
<keyword evidence="2" id="KW-0472">Membrane</keyword>
<comment type="caution">
    <text evidence="4">The sequence shown here is derived from an EMBL/GenBank/DDBJ whole genome shotgun (WGS) entry which is preliminary data.</text>
</comment>
<keyword evidence="2" id="KW-0812">Transmembrane</keyword>
<keyword evidence="2" id="KW-1133">Transmembrane helix</keyword>
<dbReference type="Proteomes" id="UP000823616">
    <property type="component" value="Unassembled WGS sequence"/>
</dbReference>
<comment type="cofactor">
    <cofactor evidence="1">
        <name>FMN</name>
        <dbReference type="ChEBI" id="CHEBI:58210"/>
    </cofactor>
</comment>
<dbReference type="GO" id="GO:0009055">
    <property type="term" value="F:electron transfer activity"/>
    <property type="evidence" value="ECO:0007669"/>
    <property type="project" value="InterPro"/>
</dbReference>
<dbReference type="SUPFAM" id="SSF52218">
    <property type="entry name" value="Flavoproteins"/>
    <property type="match status" value="1"/>
</dbReference>
<dbReference type="Pfam" id="PF12724">
    <property type="entry name" value="Flavodoxin_5"/>
    <property type="match status" value="1"/>
</dbReference>
<evidence type="ECO:0000259" key="3">
    <source>
        <dbReference type="Pfam" id="PF12724"/>
    </source>
</evidence>
<protein>
    <recommendedName>
        <fullName evidence="3">Flavodoxin domain-containing protein</fullName>
    </recommendedName>
</protein>
<dbReference type="EMBL" id="JADIMS010000054">
    <property type="protein sequence ID" value="MBO8450098.1"/>
    <property type="molecule type" value="Genomic_DNA"/>
</dbReference>
<evidence type="ECO:0000313" key="4">
    <source>
        <dbReference type="EMBL" id="MBO8450098.1"/>
    </source>
</evidence>
<reference evidence="4" key="1">
    <citation type="submission" date="2020-10" db="EMBL/GenBank/DDBJ databases">
        <authorList>
            <person name="Gilroy R."/>
        </authorList>
    </citation>
    <scope>NUCLEOTIDE SEQUENCE</scope>
    <source>
        <strain evidence="4">B3-4054</strain>
    </source>
</reference>
<organism evidence="4 5">
    <name type="scientific">Candidatus Avitreponema avistercoris</name>
    <dbReference type="NCBI Taxonomy" id="2840705"/>
    <lineage>
        <taxon>Bacteria</taxon>
        <taxon>Pseudomonadati</taxon>
        <taxon>Spirochaetota</taxon>
        <taxon>Spirochaetia</taxon>
        <taxon>Spirochaetales</taxon>
        <taxon>Candidatus Avitreponema</taxon>
    </lineage>
</organism>
<dbReference type="Gene3D" id="3.40.50.360">
    <property type="match status" value="1"/>
</dbReference>
<evidence type="ECO:0000256" key="1">
    <source>
        <dbReference type="ARBA" id="ARBA00001917"/>
    </source>
</evidence>